<dbReference type="GO" id="GO:0007165">
    <property type="term" value="P:signal transduction"/>
    <property type="evidence" value="ECO:0007669"/>
    <property type="project" value="InterPro"/>
</dbReference>
<dbReference type="SMART" id="SM00304">
    <property type="entry name" value="HAMP"/>
    <property type="match status" value="1"/>
</dbReference>
<accession>A1ARX1</accession>
<dbReference type="Pfam" id="PF00990">
    <property type="entry name" value="GGDEF"/>
    <property type="match status" value="1"/>
</dbReference>
<evidence type="ECO:0000259" key="5">
    <source>
        <dbReference type="PROSITE" id="PS50887"/>
    </source>
</evidence>
<dbReference type="KEGG" id="ppd:Ppro_2486"/>
<dbReference type="EC" id="2.7.7.65" evidence="1"/>
<protein>
    <recommendedName>
        <fullName evidence="1">diguanylate cyclase</fullName>
        <ecNumber evidence="1">2.7.7.65</ecNumber>
    </recommendedName>
</protein>
<keyword evidence="3" id="KW-0472">Membrane</keyword>
<dbReference type="InterPro" id="IPR000160">
    <property type="entry name" value="GGDEF_dom"/>
</dbReference>
<dbReference type="SMART" id="SM00267">
    <property type="entry name" value="GGDEF"/>
    <property type="match status" value="1"/>
</dbReference>
<feature type="domain" description="GGDEF" evidence="5">
    <location>
        <begin position="279"/>
        <end position="434"/>
    </location>
</feature>
<evidence type="ECO:0000259" key="4">
    <source>
        <dbReference type="PROSITE" id="PS50885"/>
    </source>
</evidence>
<evidence type="ECO:0000256" key="3">
    <source>
        <dbReference type="SAM" id="Phobius"/>
    </source>
</evidence>
<organism evidence="6 7">
    <name type="scientific">Pelobacter propionicus (strain DSM 2379 / NBRC 103807 / OttBd1)</name>
    <dbReference type="NCBI Taxonomy" id="338966"/>
    <lineage>
        <taxon>Bacteria</taxon>
        <taxon>Pseudomonadati</taxon>
        <taxon>Thermodesulfobacteriota</taxon>
        <taxon>Desulfuromonadia</taxon>
        <taxon>Desulfuromonadales</taxon>
        <taxon>Desulfuromonadaceae</taxon>
        <taxon>Pelobacter</taxon>
    </lineage>
</organism>
<dbReference type="Gene3D" id="3.30.70.270">
    <property type="match status" value="1"/>
</dbReference>
<dbReference type="InterPro" id="IPR029787">
    <property type="entry name" value="Nucleotide_cyclase"/>
</dbReference>
<dbReference type="HOGENOM" id="CLU_628158_0_0_7"/>
<dbReference type="eggNOG" id="COG2199">
    <property type="taxonomic scope" value="Bacteria"/>
</dbReference>
<comment type="catalytic activity">
    <reaction evidence="2">
        <text>2 GTP = 3',3'-c-di-GMP + 2 diphosphate</text>
        <dbReference type="Rhea" id="RHEA:24898"/>
        <dbReference type="ChEBI" id="CHEBI:33019"/>
        <dbReference type="ChEBI" id="CHEBI:37565"/>
        <dbReference type="ChEBI" id="CHEBI:58805"/>
        <dbReference type="EC" id="2.7.7.65"/>
    </reaction>
</comment>
<sequence>MPLLPIPRLTLLAKLVLSFFISVSCMMAALYYSVNGLGAMHRMETEIARNDLTAATLTVSLREMMLAQQRYAGRYQILPQGEFKTLYDQNAEKFRGALTSLKQVYPGNNISLLEKQYARYSRLTGRLFAGGAVDARAMKRVVAQIDDSIGRIRQDQLHSLEEKLRSSDEKVAATVSWSLGFAIGGASLSLLIAGLMIYSFASSIRKLKTATHRIAAGEFDYDPRIPAGDEIGDLSRDFMAMARRLKDLEQVCLDASPLTRLPGNIAIERSINRRLREGAAFAMCYLDLDNFKSYNDRYGYIKASDLIRDAGRVIHDAVRRLGDPDAFVGHIGGDDFVVIIGSRLVKAACTSIIHDIDAMIPAYYSDEDRAAGFIQGVDRYGVPRNFPLISISIAAMDCQPGRFSSAAEIATAAAAVKDRVKEAKGSNYIIVREAGACEV</sequence>
<dbReference type="PROSITE" id="PS50887">
    <property type="entry name" value="GGDEF"/>
    <property type="match status" value="1"/>
</dbReference>
<keyword evidence="7" id="KW-1185">Reference proteome</keyword>
<feature type="transmembrane region" description="Helical" evidence="3">
    <location>
        <begin position="12"/>
        <end position="34"/>
    </location>
</feature>
<dbReference type="PROSITE" id="PS50885">
    <property type="entry name" value="HAMP"/>
    <property type="match status" value="1"/>
</dbReference>
<dbReference type="EMBL" id="CP000482">
    <property type="protein sequence ID" value="ABL00092.1"/>
    <property type="molecule type" value="Genomic_DNA"/>
</dbReference>
<dbReference type="Proteomes" id="UP000006732">
    <property type="component" value="Chromosome"/>
</dbReference>
<keyword evidence="3" id="KW-1133">Transmembrane helix</keyword>
<feature type="domain" description="HAMP" evidence="4">
    <location>
        <begin position="198"/>
        <end position="250"/>
    </location>
</feature>
<dbReference type="GO" id="GO:0005886">
    <property type="term" value="C:plasma membrane"/>
    <property type="evidence" value="ECO:0007669"/>
    <property type="project" value="TreeGrafter"/>
</dbReference>
<reference evidence="6 7" key="1">
    <citation type="submission" date="2006-10" db="EMBL/GenBank/DDBJ databases">
        <title>Complete sequence of chromosome of Pelobacter propionicus DSM 2379.</title>
        <authorList>
            <consortium name="US DOE Joint Genome Institute"/>
            <person name="Copeland A."/>
            <person name="Lucas S."/>
            <person name="Lapidus A."/>
            <person name="Barry K."/>
            <person name="Detter J.C."/>
            <person name="Glavina del Rio T."/>
            <person name="Hammon N."/>
            <person name="Israni S."/>
            <person name="Dalin E."/>
            <person name="Tice H."/>
            <person name="Pitluck S."/>
            <person name="Saunders E."/>
            <person name="Brettin T."/>
            <person name="Bruce D."/>
            <person name="Han C."/>
            <person name="Tapia R."/>
            <person name="Schmutz J."/>
            <person name="Larimer F."/>
            <person name="Land M."/>
            <person name="Hauser L."/>
            <person name="Kyrpides N."/>
            <person name="Kim E."/>
            <person name="Lovley D."/>
            <person name="Richardson P."/>
        </authorList>
    </citation>
    <scope>NUCLEOTIDE SEQUENCE [LARGE SCALE GENOMIC DNA]</scope>
    <source>
        <strain evidence="7">DSM 2379 / NBRC 103807 / OttBd1</strain>
    </source>
</reference>
<dbReference type="GO" id="GO:0043709">
    <property type="term" value="P:cell adhesion involved in single-species biofilm formation"/>
    <property type="evidence" value="ECO:0007669"/>
    <property type="project" value="TreeGrafter"/>
</dbReference>
<dbReference type="Pfam" id="PF00672">
    <property type="entry name" value="HAMP"/>
    <property type="match status" value="1"/>
</dbReference>
<dbReference type="NCBIfam" id="TIGR00254">
    <property type="entry name" value="GGDEF"/>
    <property type="match status" value="1"/>
</dbReference>
<dbReference type="InterPro" id="IPR043128">
    <property type="entry name" value="Rev_trsase/Diguanyl_cyclase"/>
</dbReference>
<dbReference type="GO" id="GO:1902201">
    <property type="term" value="P:negative regulation of bacterial-type flagellum-dependent cell motility"/>
    <property type="evidence" value="ECO:0007669"/>
    <property type="project" value="TreeGrafter"/>
</dbReference>
<dbReference type="InterPro" id="IPR050469">
    <property type="entry name" value="Diguanylate_Cyclase"/>
</dbReference>
<dbReference type="AlphaFoldDB" id="A1ARX1"/>
<feature type="transmembrane region" description="Helical" evidence="3">
    <location>
        <begin position="175"/>
        <end position="198"/>
    </location>
</feature>
<dbReference type="eggNOG" id="COG3850">
    <property type="taxonomic scope" value="Bacteria"/>
</dbReference>
<proteinExistence type="predicted"/>
<dbReference type="InterPro" id="IPR003660">
    <property type="entry name" value="HAMP_dom"/>
</dbReference>
<dbReference type="GO" id="GO:0052621">
    <property type="term" value="F:diguanylate cyclase activity"/>
    <property type="evidence" value="ECO:0007669"/>
    <property type="project" value="UniProtKB-EC"/>
</dbReference>
<dbReference type="Gene3D" id="6.10.340.10">
    <property type="match status" value="1"/>
</dbReference>
<keyword evidence="3" id="KW-0812">Transmembrane</keyword>
<dbReference type="RefSeq" id="WP_011736347.1">
    <property type="nucleotide sequence ID" value="NC_008609.1"/>
</dbReference>
<gene>
    <name evidence="6" type="ordered locus">Ppro_2486</name>
</gene>
<evidence type="ECO:0000313" key="6">
    <source>
        <dbReference type="EMBL" id="ABL00092.1"/>
    </source>
</evidence>
<dbReference type="SUPFAM" id="SSF55073">
    <property type="entry name" value="Nucleotide cyclase"/>
    <property type="match status" value="1"/>
</dbReference>
<dbReference type="CDD" id="cd06225">
    <property type="entry name" value="HAMP"/>
    <property type="match status" value="1"/>
</dbReference>
<evidence type="ECO:0000313" key="7">
    <source>
        <dbReference type="Proteomes" id="UP000006732"/>
    </source>
</evidence>
<dbReference type="STRING" id="338966.Ppro_2486"/>
<dbReference type="PANTHER" id="PTHR45138">
    <property type="entry name" value="REGULATORY COMPONENTS OF SENSORY TRANSDUCTION SYSTEM"/>
    <property type="match status" value="1"/>
</dbReference>
<name>A1ARX1_PELPD</name>
<dbReference type="PANTHER" id="PTHR45138:SF9">
    <property type="entry name" value="DIGUANYLATE CYCLASE DGCM-RELATED"/>
    <property type="match status" value="1"/>
</dbReference>
<evidence type="ECO:0000256" key="2">
    <source>
        <dbReference type="ARBA" id="ARBA00034247"/>
    </source>
</evidence>
<dbReference type="SUPFAM" id="SSF158472">
    <property type="entry name" value="HAMP domain-like"/>
    <property type="match status" value="1"/>
</dbReference>
<evidence type="ECO:0000256" key="1">
    <source>
        <dbReference type="ARBA" id="ARBA00012528"/>
    </source>
</evidence>